<comment type="caution">
    <text evidence="4">The sequence shown here is derived from an EMBL/GenBank/DDBJ whole genome shotgun (WGS) entry which is preliminary data.</text>
</comment>
<dbReference type="EMBL" id="LKEB01000048">
    <property type="protein sequence ID" value="ROW03878.1"/>
    <property type="molecule type" value="Genomic_DNA"/>
</dbReference>
<evidence type="ECO:0000256" key="1">
    <source>
        <dbReference type="SAM" id="MobiDB-lite"/>
    </source>
</evidence>
<dbReference type="InterPro" id="IPR004843">
    <property type="entry name" value="Calcineurin-like_PHP"/>
</dbReference>
<name>A0A423WKM0_9PEZI</name>
<dbReference type="InterPro" id="IPR029052">
    <property type="entry name" value="Metallo-depent_PP-like"/>
</dbReference>
<dbReference type="OrthoDB" id="783096at2759"/>
<feature type="chain" id="PRO_5019476875" description="Calcineurin-like phosphoesterase domain-containing protein" evidence="2">
    <location>
        <begin position="20"/>
        <end position="391"/>
    </location>
</feature>
<reference evidence="4 5" key="1">
    <citation type="submission" date="2015-09" db="EMBL/GenBank/DDBJ databases">
        <title>Host preference determinants of Valsa canker pathogens revealed by comparative genomics.</title>
        <authorList>
            <person name="Yin Z."/>
            <person name="Huang L."/>
        </authorList>
    </citation>
    <scope>NUCLEOTIDE SEQUENCE [LARGE SCALE GENOMIC DNA]</scope>
    <source>
        <strain evidence="4 5">SXYLt</strain>
    </source>
</reference>
<feature type="domain" description="Calcineurin-like phosphoesterase" evidence="3">
    <location>
        <begin position="36"/>
        <end position="299"/>
    </location>
</feature>
<dbReference type="PANTHER" id="PTHR32440:SF11">
    <property type="entry name" value="METALLOPHOSPHOESTERASE DOMAIN-CONTAINING PROTEIN"/>
    <property type="match status" value="1"/>
</dbReference>
<feature type="signal peptide" evidence="2">
    <location>
        <begin position="1"/>
        <end position="19"/>
    </location>
</feature>
<feature type="region of interest" description="Disordered" evidence="1">
    <location>
        <begin position="244"/>
        <end position="265"/>
    </location>
</feature>
<dbReference type="CDD" id="cd07383">
    <property type="entry name" value="MPP_Dcr2"/>
    <property type="match status" value="1"/>
</dbReference>
<protein>
    <recommendedName>
        <fullName evidence="3">Calcineurin-like phosphoesterase domain-containing protein</fullName>
    </recommendedName>
</protein>
<dbReference type="Gene3D" id="3.60.21.10">
    <property type="match status" value="1"/>
</dbReference>
<dbReference type="SUPFAM" id="SSF56300">
    <property type="entry name" value="Metallo-dependent phosphatases"/>
    <property type="match status" value="1"/>
</dbReference>
<dbReference type="Proteomes" id="UP000285146">
    <property type="component" value="Unassembled WGS sequence"/>
</dbReference>
<evidence type="ECO:0000256" key="2">
    <source>
        <dbReference type="SAM" id="SignalP"/>
    </source>
</evidence>
<dbReference type="PANTHER" id="PTHR32440">
    <property type="entry name" value="PHOSPHATASE DCR2-RELATED-RELATED"/>
    <property type="match status" value="1"/>
</dbReference>
<organism evidence="4 5">
    <name type="scientific">Cytospora leucostoma</name>
    <dbReference type="NCBI Taxonomy" id="1230097"/>
    <lineage>
        <taxon>Eukaryota</taxon>
        <taxon>Fungi</taxon>
        <taxon>Dikarya</taxon>
        <taxon>Ascomycota</taxon>
        <taxon>Pezizomycotina</taxon>
        <taxon>Sordariomycetes</taxon>
        <taxon>Sordariomycetidae</taxon>
        <taxon>Diaporthales</taxon>
        <taxon>Cytosporaceae</taxon>
        <taxon>Cytospora</taxon>
    </lineage>
</organism>
<gene>
    <name evidence="4" type="ORF">VPNG_07234</name>
</gene>
<dbReference type="AlphaFoldDB" id="A0A423WKM0"/>
<accession>A0A423WKM0</accession>
<proteinExistence type="predicted"/>
<keyword evidence="2" id="KW-0732">Signal</keyword>
<evidence type="ECO:0000313" key="4">
    <source>
        <dbReference type="EMBL" id="ROW03878.1"/>
    </source>
</evidence>
<dbReference type="Pfam" id="PF00149">
    <property type="entry name" value="Metallophos"/>
    <property type="match status" value="1"/>
</dbReference>
<sequence length="391" mass="42957">MFALASGFLIAAWWQNGVGAWPALRFTDEGTFQIAIFEDLHFGEAENTDWGPLQDVDTLKVIRTVLDNESPQLVVLNGDLITGENTLRENSTDYVDEIVAPLVEAGLPWASTYGNHDSDFNLSRAAIYAREKTYDNSLTQWMVNASDTGVTNYYLPVYPTSNSTEPALILWFFDSRGGNYYQEEAADGTSIGQPNWVGSSVVSWFEEARDNLTSIYGTSLPSLAFVHIPVEAFLAFQEGGVDANTEPGINADDPLAQQGDTSGQGDTETVYTYDDQDVPFMQALLGTEKLMAVFSGHDHGNDWCFKWSSELTGMTLTGNGLDLCFSRHTGYGGYGSWTRGSRQVMVNLSTLGNSTETWNRLEDGSITGAVSLNSTFGTDQYPVVNYTYTSE</sequence>
<dbReference type="GO" id="GO:0005737">
    <property type="term" value="C:cytoplasm"/>
    <property type="evidence" value="ECO:0007669"/>
    <property type="project" value="TreeGrafter"/>
</dbReference>
<dbReference type="FunCoup" id="A0A423WKM0">
    <property type="interactions" value="61"/>
</dbReference>
<dbReference type="GO" id="GO:0016788">
    <property type="term" value="F:hydrolase activity, acting on ester bonds"/>
    <property type="evidence" value="ECO:0007669"/>
    <property type="project" value="TreeGrafter"/>
</dbReference>
<evidence type="ECO:0000313" key="5">
    <source>
        <dbReference type="Proteomes" id="UP000285146"/>
    </source>
</evidence>
<evidence type="ECO:0000259" key="3">
    <source>
        <dbReference type="Pfam" id="PF00149"/>
    </source>
</evidence>
<dbReference type="InParanoid" id="A0A423WKM0"/>
<dbReference type="STRING" id="1230097.A0A423WKM0"/>
<keyword evidence="5" id="KW-1185">Reference proteome</keyword>